<dbReference type="AlphaFoldDB" id="A0A345UJA9"/>
<evidence type="ECO:0000313" key="2">
    <source>
        <dbReference type="Proteomes" id="UP000254808"/>
    </source>
</evidence>
<organism evidence="1 2">
    <name type="scientific">Cyclonatronum proteinivorum</name>
    <dbReference type="NCBI Taxonomy" id="1457365"/>
    <lineage>
        <taxon>Bacteria</taxon>
        <taxon>Pseudomonadati</taxon>
        <taxon>Balneolota</taxon>
        <taxon>Balneolia</taxon>
        <taxon>Balneolales</taxon>
        <taxon>Cyclonatronaceae</taxon>
        <taxon>Cyclonatronum</taxon>
    </lineage>
</organism>
<protein>
    <submittedName>
        <fullName evidence="1">Uncharacterized protein</fullName>
    </submittedName>
</protein>
<sequence length="42" mass="4679">MGIGDLKAQKIVIDANYAKKRFVLQISIETSNAPCYSIAEFM</sequence>
<evidence type="ECO:0000313" key="1">
    <source>
        <dbReference type="EMBL" id="AXJ00561.1"/>
    </source>
</evidence>
<reference evidence="1 2" key="1">
    <citation type="submission" date="2018-03" db="EMBL/GenBank/DDBJ databases">
        <title>Phenotypic and genomic properties of Cyclonatronum proteinivorum gen. nov., sp. nov., a haloalkaliphilic bacteroidete from soda lakes possessing Na+-translocating rhodopsin.</title>
        <authorList>
            <person name="Toshchakov S.V."/>
            <person name="Korzhenkov A."/>
            <person name="Samarov N.I."/>
            <person name="Kublanov I.V."/>
            <person name="Muntyan M.S."/>
            <person name="Sorokin D.Y."/>
        </authorList>
    </citation>
    <scope>NUCLEOTIDE SEQUENCE [LARGE SCALE GENOMIC DNA]</scope>
    <source>
        <strain evidence="1 2">Omega</strain>
    </source>
</reference>
<keyword evidence="2" id="KW-1185">Reference proteome</keyword>
<name>A0A345UJA9_9BACT</name>
<proteinExistence type="predicted"/>
<dbReference type="EMBL" id="CP027806">
    <property type="protein sequence ID" value="AXJ00561.1"/>
    <property type="molecule type" value="Genomic_DNA"/>
</dbReference>
<dbReference type="Proteomes" id="UP000254808">
    <property type="component" value="Chromosome"/>
</dbReference>
<accession>A0A345UJA9</accession>
<dbReference type="RefSeq" id="WP_270049195.1">
    <property type="nucleotide sequence ID" value="NZ_CP027806.1"/>
</dbReference>
<gene>
    <name evidence="1" type="ORF">CYPRO_1304</name>
</gene>
<dbReference type="KEGG" id="cprv:CYPRO_1304"/>